<keyword evidence="2" id="KW-1003">Cell membrane</keyword>
<evidence type="ECO:0000313" key="8">
    <source>
        <dbReference type="EMBL" id="SMP74000.1"/>
    </source>
</evidence>
<dbReference type="Proteomes" id="UP001158049">
    <property type="component" value="Unassembled WGS sequence"/>
</dbReference>
<gene>
    <name evidence="8" type="ORF">SAMN06295970_12019</name>
</gene>
<dbReference type="InterPro" id="IPR050545">
    <property type="entry name" value="Mycobact_MmpL"/>
</dbReference>
<dbReference type="SUPFAM" id="SSF82866">
    <property type="entry name" value="Multidrug efflux transporter AcrB transmembrane domain"/>
    <property type="match status" value="2"/>
</dbReference>
<feature type="transmembrane region" description="Helical" evidence="6">
    <location>
        <begin position="382"/>
        <end position="401"/>
    </location>
</feature>
<accession>A0ABY1QK22</accession>
<proteinExistence type="predicted"/>
<evidence type="ECO:0000256" key="4">
    <source>
        <dbReference type="ARBA" id="ARBA00022989"/>
    </source>
</evidence>
<feature type="transmembrane region" description="Helical" evidence="6">
    <location>
        <begin position="661"/>
        <end position="680"/>
    </location>
</feature>
<organism evidence="8 9">
    <name type="scientific">Noviherbaspirillum suwonense</name>
    <dbReference type="NCBI Taxonomy" id="1224511"/>
    <lineage>
        <taxon>Bacteria</taxon>
        <taxon>Pseudomonadati</taxon>
        <taxon>Pseudomonadota</taxon>
        <taxon>Betaproteobacteria</taxon>
        <taxon>Burkholderiales</taxon>
        <taxon>Oxalobacteraceae</taxon>
        <taxon>Noviherbaspirillum</taxon>
    </lineage>
</organism>
<reference evidence="8 9" key="1">
    <citation type="submission" date="2017-05" db="EMBL/GenBank/DDBJ databases">
        <authorList>
            <person name="Varghese N."/>
            <person name="Submissions S."/>
        </authorList>
    </citation>
    <scope>NUCLEOTIDE SEQUENCE [LARGE SCALE GENOMIC DNA]</scope>
    <source>
        <strain evidence="8 9">DSM 26001</strain>
    </source>
</reference>
<keyword evidence="9" id="KW-1185">Reference proteome</keyword>
<feature type="transmembrane region" description="Helical" evidence="6">
    <location>
        <begin position="788"/>
        <end position="807"/>
    </location>
</feature>
<dbReference type="InterPro" id="IPR004869">
    <property type="entry name" value="MMPL_dom"/>
</dbReference>
<comment type="subcellular location">
    <subcellularLocation>
        <location evidence="1">Cell membrane</location>
        <topology evidence="1">Multi-pass membrane protein</topology>
    </subcellularLocation>
</comment>
<name>A0ABY1QK22_9BURK</name>
<feature type="transmembrane region" description="Helical" evidence="6">
    <location>
        <begin position="712"/>
        <end position="731"/>
    </location>
</feature>
<evidence type="ECO:0000256" key="2">
    <source>
        <dbReference type="ARBA" id="ARBA00022475"/>
    </source>
</evidence>
<feature type="transmembrane region" description="Helical" evidence="6">
    <location>
        <begin position="752"/>
        <end position="776"/>
    </location>
</feature>
<feature type="transmembrane region" description="Helical" evidence="6">
    <location>
        <begin position="304"/>
        <end position="329"/>
    </location>
</feature>
<dbReference type="Gene3D" id="1.20.1640.10">
    <property type="entry name" value="Multidrug efflux transporter AcrB transmembrane domain"/>
    <property type="match status" value="2"/>
</dbReference>
<evidence type="ECO:0000259" key="7">
    <source>
        <dbReference type="Pfam" id="PF03176"/>
    </source>
</evidence>
<keyword evidence="5 6" id="KW-0472">Membrane</keyword>
<feature type="transmembrane region" description="Helical" evidence="6">
    <location>
        <begin position="357"/>
        <end position="376"/>
    </location>
</feature>
<comment type="caution">
    <text evidence="8">The sequence shown here is derived from an EMBL/GenBank/DDBJ whole genome shotgun (WGS) entry which is preliminary data.</text>
</comment>
<dbReference type="Pfam" id="PF03176">
    <property type="entry name" value="MMPL"/>
    <property type="match status" value="2"/>
</dbReference>
<protein>
    <submittedName>
        <fullName evidence="8">Predicted exporter</fullName>
    </submittedName>
</protein>
<evidence type="ECO:0000313" key="9">
    <source>
        <dbReference type="Proteomes" id="UP001158049"/>
    </source>
</evidence>
<sequence length="809" mass="84598">MMRGGWSVRTRAIVLWLAGLLLCGLVVLQARFTADLSAFLPQTPTREQKVLLDQLRDGVVSRLILVGIEGGDAAARAAVSKAMGKRLRADAALASVSNGEPVNAEHDQRFLFENRYLLSPAVTPAHFTVDGLHAALADTIDLLASPAGMLAKPLLPRDPTGETVLLLERLAAGNRPRESNGVWVSRSGASALMLVQTRAAAVDTDGQQQAMQSIRAAFDAARAGNADAGIGALTLSMTGPGVFSVQSRQTIESEVTKLSAISAGVIITMLLLLYRSAWALALGLLPVLSGALAGVAAVSLGSGIVHGITLGFGTTLIGEAVDYSIYLFVQSRALAAKGAVADADVQRAWVKEFWPTIRLGMLTSIVGFSALLLSTFPGLSQLGLYSIAGLVVAAAVTRYILPHLLPANFRIRDISRLGHAVGAAAQRAPLLRFPLAALVLAACVVVFLHRGGLWNTELSSLSPVSQADQALDARLRADMGAPDVRYMVALSAPDREAALVASEKIARQLEPLVAQGVLAGYESASRYLPSMAAQKQRQASLPAEGLAQRMVEASVGLPVRPALFSPFIEDVAGARARQPLQRADLDGTSFAIAVDSLMFERDGRWNALLPLTAPAAKANNGAGIAADAVRAALARADEPGALFVDLKAESDHLYSGYLNEAILLSGGGLLAIVALLGGALRSPARVLRVLLPLFAAVITVVALLAATGQRMTILHLVGLLLICAVGSNYALFFDRPRDAGTGPGGQPESRPIAPETLASMLFANLTTVAGFGLLGFSDVPVLQAIGRTVGPGAVLALVYAAAFSRGFRR</sequence>
<feature type="domain" description="Membrane transport protein MMPL" evidence="7">
    <location>
        <begin position="181"/>
        <end position="405"/>
    </location>
</feature>
<evidence type="ECO:0000256" key="1">
    <source>
        <dbReference type="ARBA" id="ARBA00004651"/>
    </source>
</evidence>
<evidence type="ECO:0000256" key="3">
    <source>
        <dbReference type="ARBA" id="ARBA00022692"/>
    </source>
</evidence>
<feature type="transmembrane region" description="Helical" evidence="6">
    <location>
        <begin position="687"/>
        <end position="706"/>
    </location>
</feature>
<dbReference type="EMBL" id="FXUL01000020">
    <property type="protein sequence ID" value="SMP74000.1"/>
    <property type="molecule type" value="Genomic_DNA"/>
</dbReference>
<dbReference type="RefSeq" id="WP_283444336.1">
    <property type="nucleotide sequence ID" value="NZ_FXUL01000020.1"/>
</dbReference>
<evidence type="ECO:0000256" key="6">
    <source>
        <dbReference type="SAM" id="Phobius"/>
    </source>
</evidence>
<dbReference type="PANTHER" id="PTHR33406">
    <property type="entry name" value="MEMBRANE PROTEIN MJ1562-RELATED"/>
    <property type="match status" value="1"/>
</dbReference>
<feature type="domain" description="Membrane transport protein MMPL" evidence="7">
    <location>
        <begin position="611"/>
        <end position="801"/>
    </location>
</feature>
<keyword evidence="4 6" id="KW-1133">Transmembrane helix</keyword>
<keyword evidence="3 6" id="KW-0812">Transmembrane</keyword>
<dbReference type="PANTHER" id="PTHR33406:SF13">
    <property type="entry name" value="MEMBRANE PROTEIN YDFJ"/>
    <property type="match status" value="1"/>
</dbReference>
<evidence type="ECO:0000256" key="5">
    <source>
        <dbReference type="ARBA" id="ARBA00023136"/>
    </source>
</evidence>
<feature type="transmembrane region" description="Helical" evidence="6">
    <location>
        <begin position="280"/>
        <end position="298"/>
    </location>
</feature>